<sequence>MSHADGSADPSAITSPPTSPRLLPLGDAAWTLEFGRRLDPALAEQVARLAARVRAAQLPGVVDLVPTLRSLTVHFEPEAVEAEALGAQLLALAGAPGADLPAGRHWRLPLCAEPVFAPDLAELAERVGLRPEAVIDGLCRAVLRVGLIGFMPGFPYLIGLPQALHLPRRATPRTRVPAGSVALAAGLCGVYPWDSPGGWWLVGHLPLPLFEADHPQAPAWLAAGDRLSWQPVDAAAHAALAADWAAGRLRREDFLMPEDA</sequence>
<keyword evidence="1" id="KW-0547">Nucleotide-binding</keyword>
<dbReference type="AlphaFoldDB" id="A0A5C1PZT8"/>
<dbReference type="InterPro" id="IPR010016">
    <property type="entry name" value="PxpB"/>
</dbReference>
<dbReference type="InterPro" id="IPR003833">
    <property type="entry name" value="CT_C_D"/>
</dbReference>
<dbReference type="PANTHER" id="PTHR34698:SF2">
    <property type="entry name" value="5-OXOPROLINASE SUBUNIT B"/>
    <property type="match status" value="1"/>
</dbReference>
<evidence type="ECO:0000313" key="9">
    <source>
        <dbReference type="Proteomes" id="UP001549111"/>
    </source>
</evidence>
<reference evidence="6 9" key="2">
    <citation type="submission" date="2024-06" db="EMBL/GenBank/DDBJ databases">
        <title>Genomic Encyclopedia of Type Strains, Phase IV (KMG-IV): sequencing the most valuable type-strain genomes for metagenomic binning, comparative biology and taxonomic classification.</title>
        <authorList>
            <person name="Goeker M."/>
        </authorList>
    </citation>
    <scope>NUCLEOTIDE SEQUENCE [LARGE SCALE GENOMIC DNA]</scope>
    <source>
        <strain evidence="6 9">D-501</strain>
    </source>
</reference>
<evidence type="ECO:0000313" key="7">
    <source>
        <dbReference type="EMBL" id="QEN01313.1"/>
    </source>
</evidence>
<name>A0A5C1PZT8_9BURK</name>
<dbReference type="InterPro" id="IPR029000">
    <property type="entry name" value="Cyclophilin-like_dom_sf"/>
</dbReference>
<evidence type="ECO:0000313" key="6">
    <source>
        <dbReference type="EMBL" id="MET3602287.1"/>
    </source>
</evidence>
<evidence type="ECO:0000313" key="8">
    <source>
        <dbReference type="Proteomes" id="UP000323522"/>
    </source>
</evidence>
<dbReference type="EMBL" id="JBEPLS010000001">
    <property type="protein sequence ID" value="MET3602287.1"/>
    <property type="molecule type" value="Genomic_DNA"/>
</dbReference>
<evidence type="ECO:0000256" key="1">
    <source>
        <dbReference type="ARBA" id="ARBA00022741"/>
    </source>
</evidence>
<dbReference type="Proteomes" id="UP001549111">
    <property type="component" value="Unassembled WGS sequence"/>
</dbReference>
<proteinExistence type="predicted"/>
<keyword evidence="3" id="KW-0067">ATP-binding</keyword>
<dbReference type="Gene3D" id="2.40.100.10">
    <property type="entry name" value="Cyclophilin-like"/>
    <property type="match status" value="1"/>
</dbReference>
<gene>
    <name evidence="6" type="ORF">ABIC99_000063</name>
    <name evidence="7" type="ORF">EWH46_11345</name>
</gene>
<keyword evidence="2 7" id="KW-0378">Hydrolase</keyword>
<dbReference type="GO" id="GO:0004860">
    <property type="term" value="F:protein kinase inhibitor activity"/>
    <property type="evidence" value="ECO:0007669"/>
    <property type="project" value="UniProtKB-KW"/>
</dbReference>
<feature type="domain" description="Carboxyltransferase" evidence="5">
    <location>
        <begin position="20"/>
        <end position="221"/>
    </location>
</feature>
<evidence type="ECO:0000256" key="2">
    <source>
        <dbReference type="ARBA" id="ARBA00022801"/>
    </source>
</evidence>
<dbReference type="PANTHER" id="PTHR34698">
    <property type="entry name" value="5-OXOPROLINASE SUBUNIT B"/>
    <property type="match status" value="1"/>
</dbReference>
<dbReference type="SUPFAM" id="SSF50891">
    <property type="entry name" value="Cyclophilin-like"/>
    <property type="match status" value="1"/>
</dbReference>
<dbReference type="KEGG" id="snn:EWH46_11345"/>
<dbReference type="RefSeq" id="WP_149504010.1">
    <property type="nucleotide sequence ID" value="NZ_CP035708.1"/>
</dbReference>
<dbReference type="GO" id="GO:0005524">
    <property type="term" value="F:ATP binding"/>
    <property type="evidence" value="ECO:0007669"/>
    <property type="project" value="UniProtKB-KW"/>
</dbReference>
<dbReference type="OrthoDB" id="9778567at2"/>
<keyword evidence="9" id="KW-1185">Reference proteome</keyword>
<evidence type="ECO:0000256" key="4">
    <source>
        <dbReference type="SAM" id="MobiDB-lite"/>
    </source>
</evidence>
<dbReference type="SMART" id="SM00796">
    <property type="entry name" value="AHS1"/>
    <property type="match status" value="1"/>
</dbReference>
<reference evidence="7 8" key="1">
    <citation type="submission" date="2019-02" db="EMBL/GenBank/DDBJ databases">
        <title>Complete Genome Sequence and Methylome Analysis of Sphaerotilus natans subsp. sulfidivorans D-507.</title>
        <authorList>
            <person name="Fomenkov A."/>
            <person name="Gridneva E."/>
            <person name="Smolyakov D."/>
            <person name="Dubinina G."/>
            <person name="Vincze T."/>
            <person name="Grabovich M."/>
            <person name="Roberts R.J."/>
        </authorList>
    </citation>
    <scope>NUCLEOTIDE SEQUENCE [LARGE SCALE GENOMIC DNA]</scope>
    <source>
        <strain evidence="7 8">D-507</strain>
    </source>
</reference>
<keyword evidence="6" id="KW-0649">Protein kinase inhibitor</keyword>
<evidence type="ECO:0000256" key="3">
    <source>
        <dbReference type="ARBA" id="ARBA00022840"/>
    </source>
</evidence>
<dbReference type="Proteomes" id="UP000323522">
    <property type="component" value="Chromosome"/>
</dbReference>
<evidence type="ECO:0000259" key="5">
    <source>
        <dbReference type="SMART" id="SM00796"/>
    </source>
</evidence>
<organism evidence="7 8">
    <name type="scientific">Sphaerotilus sulfidivorans</name>
    <dbReference type="NCBI Taxonomy" id="639200"/>
    <lineage>
        <taxon>Bacteria</taxon>
        <taxon>Pseudomonadati</taxon>
        <taxon>Pseudomonadota</taxon>
        <taxon>Betaproteobacteria</taxon>
        <taxon>Burkholderiales</taxon>
        <taxon>Sphaerotilaceae</taxon>
        <taxon>Sphaerotilus</taxon>
    </lineage>
</organism>
<dbReference type="EMBL" id="CP035708">
    <property type="protein sequence ID" value="QEN01313.1"/>
    <property type="molecule type" value="Genomic_DNA"/>
</dbReference>
<dbReference type="Pfam" id="PF02682">
    <property type="entry name" value="CT_C_D"/>
    <property type="match status" value="1"/>
</dbReference>
<protein>
    <submittedName>
        <fullName evidence="7">Allophanate hydrolase subunit 1</fullName>
    </submittedName>
    <submittedName>
        <fullName evidence="6">KipI family sensor histidine kinase inhibitor</fullName>
    </submittedName>
</protein>
<dbReference type="Gene3D" id="3.30.1360.40">
    <property type="match status" value="1"/>
</dbReference>
<feature type="region of interest" description="Disordered" evidence="4">
    <location>
        <begin position="1"/>
        <end position="20"/>
    </location>
</feature>
<accession>A0A5C1PZT8</accession>
<dbReference type="SUPFAM" id="SSF160467">
    <property type="entry name" value="PH0987 N-terminal domain-like"/>
    <property type="match status" value="1"/>
</dbReference>
<dbReference type="GO" id="GO:0016787">
    <property type="term" value="F:hydrolase activity"/>
    <property type="evidence" value="ECO:0007669"/>
    <property type="project" value="UniProtKB-KW"/>
</dbReference>